<gene>
    <name evidence="7 8" type="primary">flhA</name>
    <name evidence="8" type="ORF">C0190_06880</name>
</gene>
<dbReference type="InterPro" id="IPR042196">
    <property type="entry name" value="FHIPEP_4"/>
</dbReference>
<evidence type="ECO:0000313" key="8">
    <source>
        <dbReference type="EMBL" id="PMP65330.1"/>
    </source>
</evidence>
<dbReference type="InterPro" id="IPR006301">
    <property type="entry name" value="FlhA"/>
</dbReference>
<dbReference type="PIRSF" id="PIRSF005419">
    <property type="entry name" value="FlhA"/>
    <property type="match status" value="1"/>
</dbReference>
<dbReference type="PROSITE" id="PS00994">
    <property type="entry name" value="FHIPEP"/>
    <property type="match status" value="1"/>
</dbReference>
<evidence type="ECO:0000256" key="6">
    <source>
        <dbReference type="ARBA" id="ARBA00023136"/>
    </source>
</evidence>
<dbReference type="Gene3D" id="1.10.8.540">
    <property type="entry name" value="FHIPEP family, domain 3"/>
    <property type="match status" value="1"/>
</dbReference>
<reference evidence="8 9" key="1">
    <citation type="submission" date="2018-01" db="EMBL/GenBank/DDBJ databases">
        <title>Metagenomic assembled genomes from two thermal pools in the Uzon Caldera, Kamchatka, Russia.</title>
        <authorList>
            <person name="Wilkins L."/>
            <person name="Ettinger C."/>
        </authorList>
    </citation>
    <scope>NUCLEOTIDE SEQUENCE [LARGE SCALE GENOMIC DNA]</scope>
    <source>
        <strain evidence="8">ZAV-08</strain>
    </source>
</reference>
<feature type="transmembrane region" description="Helical" evidence="7">
    <location>
        <begin position="37"/>
        <end position="56"/>
    </location>
</feature>
<dbReference type="InterPro" id="IPR001712">
    <property type="entry name" value="T3SS_FHIPEP"/>
</dbReference>
<evidence type="ECO:0000256" key="2">
    <source>
        <dbReference type="ARBA" id="ARBA00008835"/>
    </source>
</evidence>
<dbReference type="Pfam" id="PF00771">
    <property type="entry name" value="FHIPEP"/>
    <property type="match status" value="1"/>
</dbReference>
<comment type="caution">
    <text evidence="8">The sequence shown here is derived from an EMBL/GenBank/DDBJ whole genome shotgun (WGS) entry which is preliminary data.</text>
</comment>
<dbReference type="NCBIfam" id="TIGR01398">
    <property type="entry name" value="FlhA"/>
    <property type="match status" value="1"/>
</dbReference>
<evidence type="ECO:0000256" key="7">
    <source>
        <dbReference type="RuleBase" id="RU364093"/>
    </source>
</evidence>
<keyword evidence="7" id="KW-0813">Transport</keyword>
<evidence type="ECO:0000256" key="4">
    <source>
        <dbReference type="ARBA" id="ARBA00022692"/>
    </source>
</evidence>
<protein>
    <recommendedName>
        <fullName evidence="7">Flagellar biosynthesis protein FlhA</fullName>
    </recommendedName>
</protein>
<keyword evidence="7" id="KW-1005">Bacterial flagellum biogenesis</keyword>
<dbReference type="PANTHER" id="PTHR30161:SF1">
    <property type="entry name" value="FLAGELLAR BIOSYNTHESIS PROTEIN FLHA-RELATED"/>
    <property type="match status" value="1"/>
</dbReference>
<keyword evidence="4 7" id="KW-0812">Transmembrane</keyword>
<evidence type="ECO:0000256" key="3">
    <source>
        <dbReference type="ARBA" id="ARBA00022475"/>
    </source>
</evidence>
<dbReference type="InterPro" id="IPR042193">
    <property type="entry name" value="FHIPEP_3"/>
</dbReference>
<proteinExistence type="inferred from homology"/>
<dbReference type="GO" id="GO:0009306">
    <property type="term" value="P:protein secretion"/>
    <property type="evidence" value="ECO:0007669"/>
    <property type="project" value="InterPro"/>
</dbReference>
<sequence length="687" mass="75885">MEREVTLKRFFDFYNVSAIVGIVILLSIILFPLPPYLIDLALALNFSVSVLILIMTMQVSKTLDFTGFPALLLVTTLYRLSMNIATTRVILLRGHEGTHAAGHIIKSFGEFVVGGNYVVGFIVFLILVLINFIVITRGAQRIAEVAARFTLDAMPGKQMAIDADLNAGLIDENEAKRRREEIAKEADFYGAMDGASKFIRGEAIAGLIIVCINIIGGILIGTLQRGLDLATSAKTYTILTIGDGLVSQIPALIVSTSAGILISRAAAEAGMGRDIATQFATRPEVILLAGGVVFILSLIPGLPFLPFFLLSIILFALGYLSYSAQKDKEKIIPEEKAPPPPEIEEIRPVELLAIELGYGLIYLADETKGGDLLARIRNLRKHLAQELGIMVPPVHVRDNLALKPGEYSILIKGVEVAKGELMPNYLMALPSSSDLVPPKGAIPTKEPTFGMDAYFITEELREEAEMAGFTVVNLSTVITTHLSEIIKKYADELLTKQEVQRIVDTLNKYYPKIIEECLNNVSLTVIQKVLQNLIKEGIPLRDLITIFETISDYGATIKDPEILTEYVRQKMSRFIVKPVLKDHILPVILAGDDVEEMIKKALQRTEQGTFLMIDPKIGSKIVTAFTQAVERAGQRNIMPAILCSPIIRRHLRKLIERSLPYIPVISQAEIPIEIKIEILEVVRLVRE</sequence>
<keyword evidence="7" id="KW-0653">Protein transport</keyword>
<keyword evidence="8" id="KW-0966">Cell projection</keyword>
<organism evidence="8 9">
    <name type="scientific">Thermodesulfobacterium geofontis</name>
    <dbReference type="NCBI Taxonomy" id="1295609"/>
    <lineage>
        <taxon>Bacteria</taxon>
        <taxon>Pseudomonadati</taxon>
        <taxon>Thermodesulfobacteriota</taxon>
        <taxon>Thermodesulfobacteria</taxon>
        <taxon>Thermodesulfobacteriales</taxon>
        <taxon>Thermodesulfobacteriaceae</taxon>
        <taxon>Thermodesulfobacterium</taxon>
    </lineage>
</organism>
<dbReference type="PRINTS" id="PR00949">
    <property type="entry name" value="TYPE3IMAPROT"/>
</dbReference>
<dbReference type="EMBL" id="PNIK01000099">
    <property type="protein sequence ID" value="PMP65330.1"/>
    <property type="molecule type" value="Genomic_DNA"/>
</dbReference>
<dbReference type="PANTHER" id="PTHR30161">
    <property type="entry name" value="FLAGELLAR EXPORT PROTEIN, MEMBRANE FLHA SUBUNIT-RELATED"/>
    <property type="match status" value="1"/>
</dbReference>
<comment type="subcellular location">
    <subcellularLocation>
        <location evidence="1 7">Cell membrane</location>
        <topology evidence="1 7">Multi-pass membrane protein</topology>
    </subcellularLocation>
</comment>
<dbReference type="GO" id="GO:0005886">
    <property type="term" value="C:plasma membrane"/>
    <property type="evidence" value="ECO:0007669"/>
    <property type="project" value="UniProtKB-SubCell"/>
</dbReference>
<dbReference type="GO" id="GO:0044780">
    <property type="term" value="P:bacterial-type flagellum assembly"/>
    <property type="evidence" value="ECO:0007669"/>
    <property type="project" value="InterPro"/>
</dbReference>
<dbReference type="Gene3D" id="3.40.30.60">
    <property type="entry name" value="FHIPEP family, domain 1"/>
    <property type="match status" value="1"/>
</dbReference>
<feature type="transmembrane region" description="Helical" evidence="7">
    <location>
        <begin position="111"/>
        <end position="134"/>
    </location>
</feature>
<dbReference type="InterPro" id="IPR025505">
    <property type="entry name" value="FHIPEP_CS"/>
</dbReference>
<evidence type="ECO:0000256" key="5">
    <source>
        <dbReference type="ARBA" id="ARBA00022989"/>
    </source>
</evidence>
<dbReference type="AlphaFoldDB" id="A0A2N7PLW2"/>
<keyword evidence="8" id="KW-0969">Cilium</keyword>
<dbReference type="Proteomes" id="UP000235460">
    <property type="component" value="Unassembled WGS sequence"/>
</dbReference>
<evidence type="ECO:0000256" key="1">
    <source>
        <dbReference type="ARBA" id="ARBA00004651"/>
    </source>
</evidence>
<feature type="transmembrane region" description="Helical" evidence="7">
    <location>
        <begin position="245"/>
        <end position="267"/>
    </location>
</feature>
<keyword evidence="8" id="KW-0282">Flagellum</keyword>
<accession>A0A2N7PLW2</accession>
<dbReference type="Gene3D" id="3.40.50.12790">
    <property type="entry name" value="FHIPEP family, domain 4"/>
    <property type="match status" value="1"/>
</dbReference>
<feature type="transmembrane region" description="Helical" evidence="7">
    <location>
        <begin position="279"/>
        <end position="299"/>
    </location>
</feature>
<evidence type="ECO:0000313" key="9">
    <source>
        <dbReference type="Proteomes" id="UP000235460"/>
    </source>
</evidence>
<feature type="transmembrane region" description="Helical" evidence="7">
    <location>
        <begin position="12"/>
        <end position="31"/>
    </location>
</feature>
<keyword evidence="7" id="KW-1006">Bacterial flagellum protein export</keyword>
<comment type="similarity">
    <text evidence="2 7">Belongs to the FHIPEP (flagella/HR/invasion proteins export pore) family.</text>
</comment>
<keyword evidence="5 7" id="KW-1133">Transmembrane helix</keyword>
<name>A0A2N7PLW2_9BACT</name>
<feature type="transmembrane region" description="Helical" evidence="7">
    <location>
        <begin position="68"/>
        <end position="91"/>
    </location>
</feature>
<dbReference type="InterPro" id="IPR042194">
    <property type="entry name" value="FHIPEP_1"/>
</dbReference>
<keyword evidence="3 7" id="KW-1003">Cell membrane</keyword>
<comment type="function">
    <text evidence="7">Required for formation of the rod structure of the flagellar apparatus. Together with FliI and FliH, may constitute the export apparatus of flagellin.</text>
</comment>
<keyword evidence="6 7" id="KW-0472">Membrane</keyword>
<feature type="transmembrane region" description="Helical" evidence="7">
    <location>
        <begin position="204"/>
        <end position="225"/>
    </location>
</feature>